<sequence length="129" mass="14082">MIVRSIDVAKKFLGETLGLPLLKETDFPERGTKAAFFQLGGSEIEVIECLHEEARRVRLGDNEARIEHIAVQVPQLNAMLEHLGAVGAQMDAEPIVYDGDLMSFSLPATTMGVRFQFMQKGAGRGAHGS</sequence>
<organism evidence="2 3">
    <name type="scientific">Nocardioides humi</name>
    <dbReference type="NCBI Taxonomy" id="449461"/>
    <lineage>
        <taxon>Bacteria</taxon>
        <taxon>Bacillati</taxon>
        <taxon>Actinomycetota</taxon>
        <taxon>Actinomycetes</taxon>
        <taxon>Propionibacteriales</taxon>
        <taxon>Nocardioidaceae</taxon>
        <taxon>Nocardioides</taxon>
    </lineage>
</organism>
<evidence type="ECO:0000259" key="1">
    <source>
        <dbReference type="PROSITE" id="PS51819"/>
    </source>
</evidence>
<evidence type="ECO:0000313" key="3">
    <source>
        <dbReference type="Proteomes" id="UP001500842"/>
    </source>
</evidence>
<reference evidence="2 3" key="1">
    <citation type="journal article" date="2019" name="Int. J. Syst. Evol. Microbiol.">
        <title>The Global Catalogue of Microorganisms (GCM) 10K type strain sequencing project: providing services to taxonomists for standard genome sequencing and annotation.</title>
        <authorList>
            <consortium name="The Broad Institute Genomics Platform"/>
            <consortium name="The Broad Institute Genome Sequencing Center for Infectious Disease"/>
            <person name="Wu L."/>
            <person name="Ma J."/>
        </authorList>
    </citation>
    <scope>NUCLEOTIDE SEQUENCE [LARGE SCALE GENOMIC DNA]</scope>
    <source>
        <strain evidence="2 3">JCM 14942</strain>
    </source>
</reference>
<dbReference type="EMBL" id="BAAAOR010000040">
    <property type="protein sequence ID" value="GAA1545080.1"/>
    <property type="molecule type" value="Genomic_DNA"/>
</dbReference>
<keyword evidence="3" id="KW-1185">Reference proteome</keyword>
<comment type="caution">
    <text evidence="2">The sequence shown here is derived from an EMBL/GenBank/DDBJ whole genome shotgun (WGS) entry which is preliminary data.</text>
</comment>
<dbReference type="PROSITE" id="PS51819">
    <property type="entry name" value="VOC"/>
    <property type="match status" value="1"/>
</dbReference>
<dbReference type="Gene3D" id="3.10.180.10">
    <property type="entry name" value="2,3-Dihydroxybiphenyl 1,2-Dioxygenase, domain 1"/>
    <property type="match status" value="1"/>
</dbReference>
<dbReference type="InterPro" id="IPR029068">
    <property type="entry name" value="Glyas_Bleomycin-R_OHBP_Dase"/>
</dbReference>
<dbReference type="SUPFAM" id="SSF54593">
    <property type="entry name" value="Glyoxalase/Bleomycin resistance protein/Dihydroxybiphenyl dioxygenase"/>
    <property type="match status" value="1"/>
</dbReference>
<name>A0ABN2BRX5_9ACTN</name>
<feature type="domain" description="VOC" evidence="1">
    <location>
        <begin position="1"/>
        <end position="120"/>
    </location>
</feature>
<dbReference type="Pfam" id="PF13669">
    <property type="entry name" value="Glyoxalase_4"/>
    <property type="match status" value="1"/>
</dbReference>
<protein>
    <recommendedName>
        <fullName evidence="1">VOC domain-containing protein</fullName>
    </recommendedName>
</protein>
<dbReference type="InterPro" id="IPR037523">
    <property type="entry name" value="VOC_core"/>
</dbReference>
<gene>
    <name evidence="2" type="ORF">GCM10009788_54400</name>
</gene>
<dbReference type="Proteomes" id="UP001500842">
    <property type="component" value="Unassembled WGS sequence"/>
</dbReference>
<proteinExistence type="predicted"/>
<accession>A0ABN2BRX5</accession>
<evidence type="ECO:0000313" key="2">
    <source>
        <dbReference type="EMBL" id="GAA1545080.1"/>
    </source>
</evidence>